<dbReference type="RefSeq" id="WP_166271271.1">
    <property type="nucleotide sequence ID" value="NZ_JAAFGS010000001.1"/>
</dbReference>
<dbReference type="Pfam" id="PF26273">
    <property type="entry name" value="Gly_zipper"/>
    <property type="match status" value="1"/>
</dbReference>
<evidence type="ECO:0000256" key="1">
    <source>
        <dbReference type="SAM" id="MobiDB-lite"/>
    </source>
</evidence>
<evidence type="ECO:0000313" key="5">
    <source>
        <dbReference type="Proteomes" id="UP000800303"/>
    </source>
</evidence>
<comment type="caution">
    <text evidence="4">The sequence shown here is derived from an EMBL/GenBank/DDBJ whole genome shotgun (WGS) entry which is preliminary data.</text>
</comment>
<feature type="compositionally biased region" description="Polar residues" evidence="1">
    <location>
        <begin position="7"/>
        <end position="17"/>
    </location>
</feature>
<feature type="transmembrane region" description="Helical" evidence="2">
    <location>
        <begin position="47"/>
        <end position="63"/>
    </location>
</feature>
<protein>
    <recommendedName>
        <fullName evidence="3">Glycine zipper-like domain-containing protein</fullName>
    </recommendedName>
</protein>
<dbReference type="InterPro" id="IPR058598">
    <property type="entry name" value="Gly_zipper-like_dom"/>
</dbReference>
<keyword evidence="2" id="KW-0472">Membrane</keyword>
<evidence type="ECO:0000256" key="2">
    <source>
        <dbReference type="SAM" id="Phobius"/>
    </source>
</evidence>
<organism evidence="4 5">
    <name type="scientific">Saccharibacillus alkalitolerans</name>
    <dbReference type="NCBI Taxonomy" id="2705290"/>
    <lineage>
        <taxon>Bacteria</taxon>
        <taxon>Bacillati</taxon>
        <taxon>Bacillota</taxon>
        <taxon>Bacilli</taxon>
        <taxon>Bacillales</taxon>
        <taxon>Paenibacillaceae</taxon>
        <taxon>Saccharibacillus</taxon>
    </lineage>
</organism>
<reference evidence="4 5" key="1">
    <citation type="submission" date="2020-01" db="EMBL/GenBank/DDBJ databases">
        <title>Polyphasic characterisation and genomic insights into a novel alkali tolerant bacterium VR-M41.</title>
        <authorList>
            <person name="Vemuluri V.R."/>
        </authorList>
    </citation>
    <scope>NUCLEOTIDE SEQUENCE [LARGE SCALE GENOMIC DNA]</scope>
    <source>
        <strain evidence="4 5">VR-M41</strain>
    </source>
</reference>
<feature type="domain" description="Glycine zipper-like" evidence="3">
    <location>
        <begin position="24"/>
        <end position="66"/>
    </location>
</feature>
<gene>
    <name evidence="4" type="ORF">GYN08_01870</name>
</gene>
<keyword evidence="2" id="KW-1133">Transmembrane helix</keyword>
<dbReference type="Proteomes" id="UP000800303">
    <property type="component" value="Unassembled WGS sequence"/>
</dbReference>
<evidence type="ECO:0000259" key="3">
    <source>
        <dbReference type="Pfam" id="PF26273"/>
    </source>
</evidence>
<name>A0ABX0F0I4_9BACL</name>
<proteinExistence type="predicted"/>
<accession>A0ABX0F0I4</accession>
<keyword evidence="2" id="KW-0812">Transmembrane</keyword>
<sequence>MSEDKGTNVNEQGQPTPEGNKKWVGFGISIGLLIGMLFGLAMKNMAFGVPIGIALGAAFGMALQKKKEKEMPQ</sequence>
<keyword evidence="5" id="KW-1185">Reference proteome</keyword>
<feature type="transmembrane region" description="Helical" evidence="2">
    <location>
        <begin position="23"/>
        <end position="41"/>
    </location>
</feature>
<feature type="region of interest" description="Disordered" evidence="1">
    <location>
        <begin position="1"/>
        <end position="22"/>
    </location>
</feature>
<evidence type="ECO:0000313" key="4">
    <source>
        <dbReference type="EMBL" id="NGZ74045.1"/>
    </source>
</evidence>
<dbReference type="EMBL" id="JAAFGS010000001">
    <property type="protein sequence ID" value="NGZ74045.1"/>
    <property type="molecule type" value="Genomic_DNA"/>
</dbReference>